<keyword evidence="8" id="KW-0368">Histidine biosynthesis</keyword>
<feature type="binding site" evidence="8 13">
    <location>
        <position position="357"/>
    </location>
    <ligand>
        <name>Zn(2+)</name>
        <dbReference type="ChEBI" id="CHEBI:29105"/>
    </ligand>
</feature>
<dbReference type="OrthoDB" id="9805269at2"/>
<dbReference type="PROSITE" id="PS00611">
    <property type="entry name" value="HISOL_DEHYDROGENASE"/>
    <property type="match status" value="1"/>
</dbReference>
<dbReference type="FunFam" id="3.40.50.1980:FF:000001">
    <property type="entry name" value="Histidinol dehydrogenase"/>
    <property type="match status" value="1"/>
</dbReference>
<evidence type="ECO:0000256" key="6">
    <source>
        <dbReference type="ARBA" id="ARBA00023002"/>
    </source>
</evidence>
<name>A0A845L8F4_9FIRM</name>
<dbReference type="GO" id="GO:0005829">
    <property type="term" value="C:cytosol"/>
    <property type="evidence" value="ECO:0007669"/>
    <property type="project" value="TreeGrafter"/>
</dbReference>
<evidence type="ECO:0000256" key="14">
    <source>
        <dbReference type="RuleBase" id="RU004175"/>
    </source>
</evidence>
<dbReference type="SUPFAM" id="SSF53720">
    <property type="entry name" value="ALDH-like"/>
    <property type="match status" value="1"/>
</dbReference>
<protein>
    <recommendedName>
        <fullName evidence="3 8">Histidinol dehydrogenase</fullName>
        <shortName evidence="8">HDH</shortName>
        <ecNumber evidence="3 8">1.1.1.23</ecNumber>
    </recommendedName>
</protein>
<proteinExistence type="inferred from homology"/>
<comment type="cofactor">
    <cofactor evidence="8 13">
        <name>Zn(2+)</name>
        <dbReference type="ChEBI" id="CHEBI:29105"/>
    </cofactor>
    <text evidence="8 13">Binds 1 zinc ion per subunit.</text>
</comment>
<feature type="binding site" evidence="8 11">
    <location>
        <position position="210"/>
    </location>
    <ligand>
        <name>NAD(+)</name>
        <dbReference type="ChEBI" id="CHEBI:57540"/>
    </ligand>
</feature>
<dbReference type="RefSeq" id="WP_161259594.1">
    <property type="nucleotide sequence ID" value="NZ_WXEY01000024.1"/>
</dbReference>
<dbReference type="PANTHER" id="PTHR21256">
    <property type="entry name" value="HISTIDINOL DEHYDROGENASE HDH"/>
    <property type="match status" value="1"/>
</dbReference>
<dbReference type="AlphaFoldDB" id="A0A845L8F4"/>
<accession>A0A845L8F4</accession>
<feature type="binding site" evidence="8 12">
    <location>
        <position position="258"/>
    </location>
    <ligand>
        <name>substrate</name>
    </ligand>
</feature>
<sequence length="429" mass="46138">MVRRISYPSAEADAYLQKKSFDDVQVAERVAEVVANVRSRGTAALFEYTKRFDGADVNESNFRVSEAEIEAAYSQVDPDVLAALRRACENIRRFHEKQLRPSWIEPEADGTMLGQLIRPLERVGVYVPGGLASYPSSVLMNAVPAKVAGVPQVVMATPPGKDGSINPYSLVAAKEAGVDEVYRMGGAQAVAAMAFGVGLKAVDKITGPGNIYVTLAKKQVYGTVDIDMLAGPSEVLVIADESATPAYVAADFLSQAEHDVRAATVLVTPSAALAEAVEAEIERQLAVLPRREIMEQALRDNGAIFIVQDLEEACEVSNRFAPEHLEVLTETPFALLGKLTQAGAIFLGPYSPEPVGDYFAGPNHVLPTGGTARFYSPLNVDTFQKKTSVIAYSKARFDRDARDIIALAKAEGLDAHANAVAVRLENKEG</sequence>
<feature type="binding site" evidence="8 12">
    <location>
        <position position="411"/>
    </location>
    <ligand>
        <name>substrate</name>
    </ligand>
</feature>
<dbReference type="PIRSF" id="PIRSF000099">
    <property type="entry name" value="Histidinol_dh"/>
    <property type="match status" value="1"/>
</dbReference>
<feature type="binding site" evidence="8 12">
    <location>
        <position position="233"/>
    </location>
    <ligand>
        <name>substrate</name>
    </ligand>
</feature>
<dbReference type="Pfam" id="PF00815">
    <property type="entry name" value="Histidinol_dh"/>
    <property type="match status" value="1"/>
</dbReference>
<feature type="binding site" evidence="8 12">
    <location>
        <position position="255"/>
    </location>
    <ligand>
        <name>substrate</name>
    </ligand>
</feature>
<evidence type="ECO:0000256" key="12">
    <source>
        <dbReference type="PIRSR" id="PIRSR000099-3"/>
    </source>
</evidence>
<dbReference type="Proteomes" id="UP000463470">
    <property type="component" value="Unassembled WGS sequence"/>
</dbReference>
<evidence type="ECO:0000256" key="8">
    <source>
        <dbReference type="HAMAP-Rule" id="MF_01024"/>
    </source>
</evidence>
<dbReference type="EMBL" id="WXEY01000024">
    <property type="protein sequence ID" value="MZP31074.1"/>
    <property type="molecule type" value="Genomic_DNA"/>
</dbReference>
<dbReference type="PRINTS" id="PR00083">
    <property type="entry name" value="HOLDHDRGNASE"/>
</dbReference>
<dbReference type="GO" id="GO:0008270">
    <property type="term" value="F:zinc ion binding"/>
    <property type="evidence" value="ECO:0007669"/>
    <property type="project" value="UniProtKB-UniRule"/>
</dbReference>
<comment type="caution">
    <text evidence="15">The sequence shown here is derived from an EMBL/GenBank/DDBJ whole genome shotgun (WGS) entry which is preliminary data.</text>
</comment>
<evidence type="ECO:0000313" key="16">
    <source>
        <dbReference type="Proteomes" id="UP000463470"/>
    </source>
</evidence>
<dbReference type="UniPathway" id="UPA00031">
    <property type="reaction ID" value="UER00014"/>
</dbReference>
<dbReference type="GO" id="GO:0004399">
    <property type="term" value="F:histidinol dehydrogenase activity"/>
    <property type="evidence" value="ECO:0007669"/>
    <property type="project" value="UniProtKB-UniRule"/>
</dbReference>
<dbReference type="InterPro" id="IPR012131">
    <property type="entry name" value="Hstdl_DH"/>
</dbReference>
<dbReference type="NCBIfam" id="TIGR00069">
    <property type="entry name" value="hisD"/>
    <property type="match status" value="1"/>
</dbReference>
<dbReference type="HAMAP" id="MF_01024">
    <property type="entry name" value="HisD"/>
    <property type="match status" value="1"/>
</dbReference>
<evidence type="ECO:0000256" key="10">
    <source>
        <dbReference type="PIRSR" id="PIRSR000099-1"/>
    </source>
</evidence>
<feature type="active site" description="Proton acceptor" evidence="8 10">
    <location>
        <position position="323"/>
    </location>
</feature>
<evidence type="ECO:0000256" key="5">
    <source>
        <dbReference type="ARBA" id="ARBA00022833"/>
    </source>
</evidence>
<evidence type="ECO:0000256" key="11">
    <source>
        <dbReference type="PIRSR" id="PIRSR000099-2"/>
    </source>
</evidence>
<feature type="binding site" evidence="8 13">
    <location>
        <position position="416"/>
    </location>
    <ligand>
        <name>Zn(2+)</name>
        <dbReference type="ChEBI" id="CHEBI:29105"/>
    </ligand>
</feature>
<comment type="similarity">
    <text evidence="2 8 9 14">Belongs to the histidinol dehydrogenase family.</text>
</comment>
<keyword evidence="8 11" id="KW-0520">NAD</keyword>
<organism evidence="15 16">
    <name type="scientific">Heliomicrobium undosum</name>
    <dbReference type="NCBI Taxonomy" id="121734"/>
    <lineage>
        <taxon>Bacteria</taxon>
        <taxon>Bacillati</taxon>
        <taxon>Bacillota</taxon>
        <taxon>Clostridia</taxon>
        <taxon>Eubacteriales</taxon>
        <taxon>Heliobacteriaceae</taxon>
        <taxon>Heliomicrobium</taxon>
    </lineage>
</organism>
<dbReference type="GO" id="GO:0000105">
    <property type="term" value="P:L-histidine biosynthetic process"/>
    <property type="evidence" value="ECO:0007669"/>
    <property type="project" value="UniProtKB-UniRule"/>
</dbReference>
<keyword evidence="16" id="KW-1185">Reference proteome</keyword>
<evidence type="ECO:0000313" key="15">
    <source>
        <dbReference type="EMBL" id="MZP31074.1"/>
    </source>
</evidence>
<dbReference type="Gene3D" id="3.40.50.1980">
    <property type="entry name" value="Nitrogenase molybdenum iron protein domain"/>
    <property type="match status" value="2"/>
</dbReference>
<dbReference type="CDD" id="cd06572">
    <property type="entry name" value="Histidinol_dh"/>
    <property type="match status" value="1"/>
</dbReference>
<feature type="binding site" evidence="8 13">
    <location>
        <position position="255"/>
    </location>
    <ligand>
        <name>Zn(2+)</name>
        <dbReference type="ChEBI" id="CHEBI:29105"/>
    </ligand>
</feature>
<evidence type="ECO:0000256" key="9">
    <source>
        <dbReference type="PIRNR" id="PIRNR000099"/>
    </source>
</evidence>
<evidence type="ECO:0000256" key="4">
    <source>
        <dbReference type="ARBA" id="ARBA00022723"/>
    </source>
</evidence>
<evidence type="ECO:0000256" key="7">
    <source>
        <dbReference type="ARBA" id="ARBA00049489"/>
    </source>
</evidence>
<evidence type="ECO:0000256" key="3">
    <source>
        <dbReference type="ARBA" id="ARBA00012965"/>
    </source>
</evidence>
<keyword evidence="4 8" id="KW-0479">Metal-binding</keyword>
<dbReference type="InterPro" id="IPR016161">
    <property type="entry name" value="Ald_DH/histidinol_DH"/>
</dbReference>
<feature type="binding site" evidence="8 11">
    <location>
        <position position="126"/>
    </location>
    <ligand>
        <name>NAD(+)</name>
        <dbReference type="ChEBI" id="CHEBI:57540"/>
    </ligand>
</feature>
<dbReference type="GO" id="GO:0051287">
    <property type="term" value="F:NAD binding"/>
    <property type="evidence" value="ECO:0007669"/>
    <property type="project" value="InterPro"/>
</dbReference>
<feature type="binding site" evidence="8 13">
    <location>
        <position position="258"/>
    </location>
    <ligand>
        <name>Zn(2+)</name>
        <dbReference type="ChEBI" id="CHEBI:29105"/>
    </ligand>
</feature>
<reference evidence="15 16" key="1">
    <citation type="submission" date="2020-01" db="EMBL/GenBank/DDBJ databases">
        <title>Whole-genome sequence of Heliobacterium undosum DSM 13378.</title>
        <authorList>
            <person name="Kyndt J.A."/>
            <person name="Meyer T.E."/>
        </authorList>
    </citation>
    <scope>NUCLEOTIDE SEQUENCE [LARGE SCALE GENOMIC DNA]</scope>
    <source>
        <strain evidence="15 16">DSM 13378</strain>
    </source>
</reference>
<feature type="binding site" evidence="8 12">
    <location>
        <position position="324"/>
    </location>
    <ligand>
        <name>substrate</name>
    </ligand>
</feature>
<comment type="catalytic activity">
    <reaction evidence="7 8">
        <text>L-histidinol + 2 NAD(+) + H2O = L-histidine + 2 NADH + 3 H(+)</text>
        <dbReference type="Rhea" id="RHEA:20641"/>
        <dbReference type="ChEBI" id="CHEBI:15377"/>
        <dbReference type="ChEBI" id="CHEBI:15378"/>
        <dbReference type="ChEBI" id="CHEBI:57540"/>
        <dbReference type="ChEBI" id="CHEBI:57595"/>
        <dbReference type="ChEBI" id="CHEBI:57699"/>
        <dbReference type="ChEBI" id="CHEBI:57945"/>
        <dbReference type="EC" id="1.1.1.23"/>
    </reaction>
</comment>
<evidence type="ECO:0000256" key="2">
    <source>
        <dbReference type="ARBA" id="ARBA00010178"/>
    </source>
</evidence>
<evidence type="ECO:0000256" key="1">
    <source>
        <dbReference type="ARBA" id="ARBA00003850"/>
    </source>
</evidence>
<feature type="binding site" evidence="8 12">
    <location>
        <position position="416"/>
    </location>
    <ligand>
        <name>substrate</name>
    </ligand>
</feature>
<dbReference type="InterPro" id="IPR022695">
    <property type="entry name" value="Histidinol_DH_monofunct"/>
</dbReference>
<feature type="binding site" evidence="8 11">
    <location>
        <position position="188"/>
    </location>
    <ligand>
        <name>NAD(+)</name>
        <dbReference type="ChEBI" id="CHEBI:57540"/>
    </ligand>
</feature>
<gene>
    <name evidence="8 15" type="primary">hisD</name>
    <name evidence="15" type="ORF">GTO91_15270</name>
</gene>
<evidence type="ECO:0000256" key="13">
    <source>
        <dbReference type="PIRSR" id="PIRSR000099-4"/>
    </source>
</evidence>
<keyword evidence="5 8" id="KW-0862">Zinc</keyword>
<dbReference type="EC" id="1.1.1.23" evidence="3 8"/>
<dbReference type="FunFam" id="3.40.50.1980:FF:000026">
    <property type="entry name" value="Histidinol dehydrogenase"/>
    <property type="match status" value="1"/>
</dbReference>
<keyword evidence="8" id="KW-0028">Amino-acid biosynthesis</keyword>
<comment type="function">
    <text evidence="1 8">Catalyzes the sequential NAD-dependent oxidations of L-histidinol to L-histidinaldehyde and then to L-histidine.</text>
</comment>
<comment type="pathway">
    <text evidence="8">Amino-acid biosynthesis; L-histidine biosynthesis; L-histidine from 5-phospho-alpha-D-ribose 1-diphosphate: step 9/9.</text>
</comment>
<feature type="binding site" evidence="8 12">
    <location>
        <position position="357"/>
    </location>
    <ligand>
        <name>substrate</name>
    </ligand>
</feature>
<dbReference type="Gene3D" id="1.20.5.1300">
    <property type="match status" value="1"/>
</dbReference>
<dbReference type="InterPro" id="IPR001692">
    <property type="entry name" value="Histidinol_DH_CS"/>
</dbReference>
<keyword evidence="6 8" id="KW-0560">Oxidoreductase</keyword>
<dbReference type="PANTHER" id="PTHR21256:SF2">
    <property type="entry name" value="HISTIDINE BIOSYNTHESIS TRIFUNCTIONAL PROTEIN"/>
    <property type="match status" value="1"/>
</dbReference>
<feature type="active site" description="Proton acceptor" evidence="8 10">
    <location>
        <position position="324"/>
    </location>
</feature>